<dbReference type="OrthoDB" id="3174529at2"/>
<evidence type="ECO:0000313" key="2">
    <source>
        <dbReference type="Proteomes" id="UP000320390"/>
    </source>
</evidence>
<reference evidence="1 2" key="1">
    <citation type="submission" date="2019-02" db="EMBL/GenBank/DDBJ databases">
        <title>Deep-cultivation of Planctomycetes and their phenomic and genomic characterization uncovers novel biology.</title>
        <authorList>
            <person name="Wiegand S."/>
            <person name="Jogler M."/>
            <person name="Boedeker C."/>
            <person name="Pinto D."/>
            <person name="Vollmers J."/>
            <person name="Rivas-Marin E."/>
            <person name="Kohn T."/>
            <person name="Peeters S.H."/>
            <person name="Heuer A."/>
            <person name="Rast P."/>
            <person name="Oberbeckmann S."/>
            <person name="Bunk B."/>
            <person name="Jeske O."/>
            <person name="Meyerdierks A."/>
            <person name="Storesund J.E."/>
            <person name="Kallscheuer N."/>
            <person name="Luecker S."/>
            <person name="Lage O.M."/>
            <person name="Pohl T."/>
            <person name="Merkel B.J."/>
            <person name="Hornburger P."/>
            <person name="Mueller R.-W."/>
            <person name="Bruemmer F."/>
            <person name="Labrenz M."/>
            <person name="Spormann A.M."/>
            <person name="Op den Camp H."/>
            <person name="Overmann J."/>
            <person name="Amann R."/>
            <person name="Jetten M.S.M."/>
            <person name="Mascher T."/>
            <person name="Medema M.H."/>
            <person name="Devos D.P."/>
            <person name="Kaster A.-K."/>
            <person name="Ovreas L."/>
            <person name="Rohde M."/>
            <person name="Galperin M.Y."/>
            <person name="Jogler C."/>
        </authorList>
    </citation>
    <scope>NUCLEOTIDE SEQUENCE [LARGE SCALE GENOMIC DNA]</scope>
    <source>
        <strain evidence="1 2">Poly30</strain>
    </source>
</reference>
<accession>A0A518ETT5</accession>
<dbReference type="Gene3D" id="3.40.630.30">
    <property type="match status" value="1"/>
</dbReference>
<gene>
    <name evidence="1" type="ORF">Poly30_30110</name>
</gene>
<dbReference type="InterPro" id="IPR016181">
    <property type="entry name" value="Acyl_CoA_acyltransferase"/>
</dbReference>
<evidence type="ECO:0008006" key="3">
    <source>
        <dbReference type="Google" id="ProtNLM"/>
    </source>
</evidence>
<dbReference type="AlphaFoldDB" id="A0A518ETT5"/>
<keyword evidence="2" id="KW-1185">Reference proteome</keyword>
<dbReference type="Pfam" id="PF12746">
    <property type="entry name" value="GNAT_acetyltran"/>
    <property type="match status" value="1"/>
</dbReference>
<dbReference type="RefSeq" id="WP_145198554.1">
    <property type="nucleotide sequence ID" value="NZ_CP036434.1"/>
</dbReference>
<evidence type="ECO:0000313" key="1">
    <source>
        <dbReference type="EMBL" id="QDV07485.1"/>
    </source>
</evidence>
<organism evidence="1 2">
    <name type="scientific">Saltatorellus ferox</name>
    <dbReference type="NCBI Taxonomy" id="2528018"/>
    <lineage>
        <taxon>Bacteria</taxon>
        <taxon>Pseudomonadati</taxon>
        <taxon>Planctomycetota</taxon>
        <taxon>Planctomycetia</taxon>
        <taxon>Planctomycetia incertae sedis</taxon>
        <taxon>Saltatorellus</taxon>
    </lineage>
</organism>
<proteinExistence type="predicted"/>
<protein>
    <recommendedName>
        <fullName evidence="3">N-acetyltransferase domain-containing protein</fullName>
    </recommendedName>
</protein>
<dbReference type="EMBL" id="CP036434">
    <property type="protein sequence ID" value="QDV07485.1"/>
    <property type="molecule type" value="Genomic_DNA"/>
</dbReference>
<dbReference type="Proteomes" id="UP000320390">
    <property type="component" value="Chromosome"/>
</dbReference>
<sequence length="249" mass="26965">MSDSLYEILVESLPDDPMHVEVRGLLFGAAELRLIGDPREPAASGFVMVPRYGLAVGYGAPSVDLLGSLRVAASESGRARDGLKLHLTLECAEAWLAQEGVANLGRNVVQTFQGGEPFERLPSLIQHDARILPDPSEALLATLPSDAAAEFAILKPWPAVACTVALDRIASIAYAFVETETYFDISIDTFQAFRREGHGTSCAAALILHQQERARRPVWIANERSRASLALSNRLGFEEVGQVQAALLE</sequence>
<dbReference type="InterPro" id="IPR027365">
    <property type="entry name" value="GNAT_acetyltra_YdfB-like"/>
</dbReference>
<name>A0A518ETT5_9BACT</name>
<dbReference type="SUPFAM" id="SSF55729">
    <property type="entry name" value="Acyl-CoA N-acyltransferases (Nat)"/>
    <property type="match status" value="1"/>
</dbReference>